<feature type="compositionally biased region" description="Basic residues" evidence="1">
    <location>
        <begin position="156"/>
        <end position="168"/>
    </location>
</feature>
<dbReference type="AlphaFoldDB" id="A0A6J4LHI2"/>
<accession>A0A6J4LHI2</accession>
<feature type="non-terminal residue" evidence="2">
    <location>
        <position position="1"/>
    </location>
</feature>
<evidence type="ECO:0000256" key="1">
    <source>
        <dbReference type="SAM" id="MobiDB-lite"/>
    </source>
</evidence>
<protein>
    <submittedName>
        <fullName evidence="2">Uncharacterized protein</fullName>
    </submittedName>
</protein>
<reference evidence="2" key="1">
    <citation type="submission" date="2020-02" db="EMBL/GenBank/DDBJ databases">
        <authorList>
            <person name="Meier V. D."/>
        </authorList>
    </citation>
    <scope>NUCLEOTIDE SEQUENCE</scope>
    <source>
        <strain evidence="2">AVDCRST_MAG11</strain>
    </source>
</reference>
<dbReference type="EMBL" id="CADCTU010000569">
    <property type="protein sequence ID" value="CAA9332437.1"/>
    <property type="molecule type" value="Genomic_DNA"/>
</dbReference>
<sequence>SEGAINRSISKYWRLHARLGSVVPRRRRGDALTDRVPDWREVFLRVGEVEDFIRREMPTKPPDVEPFRLADGARLPPTICSSPQPLNDRVEIRNDGILDVGRHFAVGRVPVDRLRLRGDGSPARSRRPLGGGRTAVAARPQGQAAARAGPGGAGRGHLRAVRRHPVAG</sequence>
<organism evidence="2">
    <name type="scientific">uncultured Gemmatimonadaceae bacterium</name>
    <dbReference type="NCBI Taxonomy" id="246130"/>
    <lineage>
        <taxon>Bacteria</taxon>
        <taxon>Pseudomonadati</taxon>
        <taxon>Gemmatimonadota</taxon>
        <taxon>Gemmatimonadia</taxon>
        <taxon>Gemmatimonadales</taxon>
        <taxon>Gemmatimonadaceae</taxon>
        <taxon>environmental samples</taxon>
    </lineage>
</organism>
<evidence type="ECO:0000313" key="2">
    <source>
        <dbReference type="EMBL" id="CAA9332437.1"/>
    </source>
</evidence>
<proteinExistence type="predicted"/>
<name>A0A6J4LHI2_9BACT</name>
<feature type="region of interest" description="Disordered" evidence="1">
    <location>
        <begin position="117"/>
        <end position="168"/>
    </location>
</feature>
<gene>
    <name evidence="2" type="ORF">AVDCRST_MAG11-2538</name>
</gene>
<feature type="compositionally biased region" description="Low complexity" evidence="1">
    <location>
        <begin position="137"/>
        <end position="148"/>
    </location>
</feature>